<evidence type="ECO:0000313" key="7">
    <source>
        <dbReference type="EMBL" id="CRK21148.1"/>
    </source>
</evidence>
<dbReference type="Gene3D" id="1.10.8.60">
    <property type="match status" value="1"/>
</dbReference>
<dbReference type="Pfam" id="PF07724">
    <property type="entry name" value="AAA_2"/>
    <property type="match status" value="1"/>
</dbReference>
<dbReference type="Gene3D" id="3.40.50.300">
    <property type="entry name" value="P-loop containing nucleotide triphosphate hydrolases"/>
    <property type="match status" value="2"/>
</dbReference>
<dbReference type="PROSITE" id="PS00871">
    <property type="entry name" value="CLPAB_2"/>
    <property type="match status" value="1"/>
</dbReference>
<dbReference type="AlphaFoldDB" id="A0A0G4LGI1"/>
<dbReference type="SUPFAM" id="SSF52540">
    <property type="entry name" value="P-loop containing nucleoside triphosphate hydrolases"/>
    <property type="match status" value="2"/>
</dbReference>
<dbReference type="Proteomes" id="UP000045706">
    <property type="component" value="Unassembled WGS sequence"/>
</dbReference>
<dbReference type="GO" id="GO:0005829">
    <property type="term" value="C:cytosol"/>
    <property type="evidence" value="ECO:0007669"/>
    <property type="project" value="TreeGrafter"/>
</dbReference>
<evidence type="ECO:0000259" key="5">
    <source>
        <dbReference type="SMART" id="SM00382"/>
    </source>
</evidence>
<dbReference type="GO" id="GO:0005524">
    <property type="term" value="F:ATP binding"/>
    <property type="evidence" value="ECO:0007669"/>
    <property type="project" value="UniProtKB-KW"/>
</dbReference>
<dbReference type="InterPro" id="IPR050130">
    <property type="entry name" value="ClpA_ClpB"/>
</dbReference>
<dbReference type="InterPro" id="IPR028299">
    <property type="entry name" value="ClpA/B_CS2"/>
</dbReference>
<dbReference type="SMART" id="SM00382">
    <property type="entry name" value="AAA"/>
    <property type="match status" value="1"/>
</dbReference>
<evidence type="ECO:0000259" key="6">
    <source>
        <dbReference type="SMART" id="SM01086"/>
    </source>
</evidence>
<keyword evidence="2" id="KW-0067">ATP-binding</keyword>
<dbReference type="InterPro" id="IPR027417">
    <property type="entry name" value="P-loop_NTPase"/>
</dbReference>
<gene>
    <name evidence="7" type="ORF">BN1723_012254</name>
</gene>
<feature type="region of interest" description="Disordered" evidence="4">
    <location>
        <begin position="705"/>
        <end position="735"/>
    </location>
</feature>
<name>A0A0G4LGI1_VERLO</name>
<dbReference type="GO" id="GO:0043335">
    <property type="term" value="P:protein unfolding"/>
    <property type="evidence" value="ECO:0007669"/>
    <property type="project" value="TreeGrafter"/>
</dbReference>
<evidence type="ECO:0000256" key="1">
    <source>
        <dbReference type="ARBA" id="ARBA00022741"/>
    </source>
</evidence>
<evidence type="ECO:0008006" key="9">
    <source>
        <dbReference type="Google" id="ProtNLM"/>
    </source>
</evidence>
<proteinExistence type="predicted"/>
<dbReference type="CDD" id="cd19499">
    <property type="entry name" value="RecA-like_ClpB_Hsp104-like"/>
    <property type="match status" value="1"/>
</dbReference>
<evidence type="ECO:0000313" key="8">
    <source>
        <dbReference type="Proteomes" id="UP000045706"/>
    </source>
</evidence>
<keyword evidence="3" id="KW-0143">Chaperone</keyword>
<dbReference type="PRINTS" id="PR00300">
    <property type="entry name" value="CLPPROTEASEA"/>
</dbReference>
<evidence type="ECO:0000256" key="2">
    <source>
        <dbReference type="ARBA" id="ARBA00022840"/>
    </source>
</evidence>
<organism evidence="7 8">
    <name type="scientific">Verticillium longisporum</name>
    <name type="common">Verticillium dahliae var. longisporum</name>
    <dbReference type="NCBI Taxonomy" id="100787"/>
    <lineage>
        <taxon>Eukaryota</taxon>
        <taxon>Fungi</taxon>
        <taxon>Dikarya</taxon>
        <taxon>Ascomycota</taxon>
        <taxon>Pezizomycotina</taxon>
        <taxon>Sordariomycetes</taxon>
        <taxon>Hypocreomycetidae</taxon>
        <taxon>Glomerellales</taxon>
        <taxon>Plectosphaerellaceae</taxon>
        <taxon>Verticillium</taxon>
    </lineage>
</organism>
<dbReference type="Pfam" id="PF19798">
    <property type="entry name" value="Sulfotransfer_5"/>
    <property type="match status" value="1"/>
</dbReference>
<dbReference type="InterPro" id="IPR003593">
    <property type="entry name" value="AAA+_ATPase"/>
</dbReference>
<reference evidence="8" key="1">
    <citation type="submission" date="2015-05" db="EMBL/GenBank/DDBJ databases">
        <authorList>
            <person name="Fogelqvist Johan"/>
        </authorList>
    </citation>
    <scope>NUCLEOTIDE SEQUENCE [LARGE SCALE GENOMIC DNA]</scope>
</reference>
<feature type="domain" description="Clp ATPase C-terminal" evidence="6">
    <location>
        <begin position="610"/>
        <end position="701"/>
    </location>
</feature>
<dbReference type="GO" id="GO:0051087">
    <property type="term" value="F:protein-folding chaperone binding"/>
    <property type="evidence" value="ECO:0007669"/>
    <property type="project" value="TreeGrafter"/>
</dbReference>
<dbReference type="InterPro" id="IPR019489">
    <property type="entry name" value="Clp_ATPase_C"/>
</dbReference>
<feature type="domain" description="AAA+ ATPase" evidence="5">
    <location>
        <begin position="439"/>
        <end position="590"/>
    </location>
</feature>
<protein>
    <recommendedName>
        <fullName evidence="9">AAA+ ATPase domain-containing protein</fullName>
    </recommendedName>
</protein>
<feature type="compositionally biased region" description="Acidic residues" evidence="4">
    <location>
        <begin position="710"/>
        <end position="735"/>
    </location>
</feature>
<evidence type="ECO:0000256" key="4">
    <source>
        <dbReference type="SAM" id="MobiDB-lite"/>
    </source>
</evidence>
<dbReference type="SMART" id="SM01086">
    <property type="entry name" value="ClpB_D2-small"/>
    <property type="match status" value="1"/>
</dbReference>
<dbReference type="GO" id="GO:0070370">
    <property type="term" value="P:cellular heat acclimation"/>
    <property type="evidence" value="ECO:0007669"/>
    <property type="project" value="TreeGrafter"/>
</dbReference>
<dbReference type="GO" id="GO:0042026">
    <property type="term" value="P:protein refolding"/>
    <property type="evidence" value="ECO:0007669"/>
    <property type="project" value="TreeGrafter"/>
</dbReference>
<sequence>MVSSHLVLSRTQSCHPLISRFRHRLHTPSRHCAIAHCPITRLSSPIAHHKNPRQPLVCQARHHKRRDNWSSPPLARLPSLPSAKMTVISTSKKPIFCATHPRACSTAFERVFMTRRDVLSCVHEPFGDAFYYGPERLGARYADDVEARESSGFANTTYADVLQTIGESSEGGAKRIFIKDIIHYLFPPSGAPASIAPSLGGEKSFEPNNPTVIPVDILRKFQFTFLIRHPRRSIPSYFRCTVPPLDKVTGFYNFDPAEAGYDEVRRFFDFLLKEGLIDRSNLTVIDADDLLDDPEGILRAYCKRVGLDFHDGMLNWSDEDTAFAQDKFAKWVGFHDDALSSCNLRARDPKHKKVFTRESEDREWNEKYGEKGAKVIRQTVEDNLADYKYLKKFALTTEKDKLLHMEKVLGKIVVGQKEAVKSVSNAIRLQRSGLANPNQPPSFLFCGPSGTGKTLLTKALAEFLFDDPKSMIRFDMSEYQERHALSRMIGAPPGYVGHDAGGQLTEALRRKPFSILLFDEVEKAAKEVLTVLLQLMDDGRITDGQGRIVDAKNCIVVMTSNLGAEYLTQSTSPDGRVDAATREKVMNALRGWFLPEFLNRINSTVIFNRLTRREIRNIVDIRIGEIQKRLADNDRKVFIDVSEEAKDYLGDAGYSPAYGARPLSRLIEKEVLNRLAILILRGQIRDGENARVELINDKIVVLPNHQDSELPSEEDDEDMEDAIEEVARDDEDLYN</sequence>
<dbReference type="PANTHER" id="PTHR11638">
    <property type="entry name" value="ATP-DEPENDENT CLP PROTEASE"/>
    <property type="match status" value="1"/>
</dbReference>
<dbReference type="EMBL" id="CVQI01011558">
    <property type="protein sequence ID" value="CRK21148.1"/>
    <property type="molecule type" value="Genomic_DNA"/>
</dbReference>
<dbReference type="FunFam" id="3.40.50.300:FF:000025">
    <property type="entry name" value="ATP-dependent Clp protease subunit"/>
    <property type="match status" value="1"/>
</dbReference>
<dbReference type="Pfam" id="PF10431">
    <property type="entry name" value="ClpB_D2-small"/>
    <property type="match status" value="1"/>
</dbReference>
<accession>A0A0G4LGI1</accession>
<dbReference type="GO" id="GO:0016887">
    <property type="term" value="F:ATP hydrolysis activity"/>
    <property type="evidence" value="ECO:0007669"/>
    <property type="project" value="InterPro"/>
</dbReference>
<evidence type="ECO:0000256" key="3">
    <source>
        <dbReference type="ARBA" id="ARBA00023186"/>
    </source>
</evidence>
<dbReference type="InterPro" id="IPR003959">
    <property type="entry name" value="ATPase_AAA_core"/>
</dbReference>
<keyword evidence="1" id="KW-0547">Nucleotide-binding</keyword>
<dbReference type="InterPro" id="IPR001270">
    <property type="entry name" value="ClpA/B"/>
</dbReference>
<dbReference type="GO" id="GO:0051082">
    <property type="term" value="F:unfolded protein binding"/>
    <property type="evidence" value="ECO:0007669"/>
    <property type="project" value="TreeGrafter"/>
</dbReference>
<dbReference type="PANTHER" id="PTHR11638:SF18">
    <property type="entry name" value="HEAT SHOCK PROTEIN 104"/>
    <property type="match status" value="1"/>
</dbReference>